<evidence type="ECO:0000259" key="3">
    <source>
        <dbReference type="Pfam" id="PF13539"/>
    </source>
</evidence>
<feature type="domain" description="Peptidase M15C" evidence="3">
    <location>
        <begin position="214"/>
        <end position="290"/>
    </location>
</feature>
<evidence type="ECO:0000256" key="1">
    <source>
        <dbReference type="SAM" id="MobiDB-lite"/>
    </source>
</evidence>
<feature type="chain" id="PRO_5045744505" description="Peptidase M15C domain-containing protein" evidence="2">
    <location>
        <begin position="27"/>
        <end position="294"/>
    </location>
</feature>
<feature type="compositionally biased region" description="Low complexity" evidence="1">
    <location>
        <begin position="72"/>
        <end position="87"/>
    </location>
</feature>
<dbReference type="RefSeq" id="WP_344607556.1">
    <property type="nucleotide sequence ID" value="NZ_BAAAHE010000037.1"/>
</dbReference>
<reference evidence="4 5" key="1">
    <citation type="journal article" date="2019" name="Int. J. Syst. Evol. Microbiol.">
        <title>The Global Catalogue of Microorganisms (GCM) 10K type strain sequencing project: providing services to taxonomists for standard genome sequencing and annotation.</title>
        <authorList>
            <consortium name="The Broad Institute Genomics Platform"/>
            <consortium name="The Broad Institute Genome Sequencing Center for Infectious Disease"/>
            <person name="Wu L."/>
            <person name="Ma J."/>
        </authorList>
    </citation>
    <scope>NUCLEOTIDE SEQUENCE [LARGE SCALE GENOMIC DNA]</scope>
    <source>
        <strain evidence="4 5">JCM 10671</strain>
    </source>
</reference>
<sequence length="294" mass="32084">MSRRWLSTLVVASAMTLLVPAGGAYADEADPAPTADAPATTPEPSPEASPEPTPDASPEPSPEASPEPTPEPTVEAPTFDPASVPGAAPAVPAAAELVEVAKKTKKKQPFNLKVLRVKRADVRYTYRSGCPVGPSNLRRLQLTFYGYDGKWHRGNIVVHRSAVTDVAAVFRRAYQAKFPIKRMSKVDKFRGSDTRSMAANNTSAFNCRHVVGNPSRLSQHSYGNAVDVNTRQNPYVTGSRVYPSGAATYLNRSNVRKGMLTRSGPIPREFARRGWLWGARWAHPDYQHFSSNGR</sequence>
<evidence type="ECO:0000313" key="4">
    <source>
        <dbReference type="EMBL" id="GAA0630196.1"/>
    </source>
</evidence>
<name>A0ABN1H6B3_9ACTN</name>
<gene>
    <name evidence="4" type="ORF">GCM10009547_37430</name>
</gene>
<dbReference type="Pfam" id="PF13539">
    <property type="entry name" value="Peptidase_M15_4"/>
    <property type="match status" value="1"/>
</dbReference>
<feature type="compositionally biased region" description="Pro residues" evidence="1">
    <location>
        <begin position="41"/>
        <end position="71"/>
    </location>
</feature>
<evidence type="ECO:0000256" key="2">
    <source>
        <dbReference type="SAM" id="SignalP"/>
    </source>
</evidence>
<dbReference type="Gene3D" id="3.30.1380.10">
    <property type="match status" value="1"/>
</dbReference>
<feature type="region of interest" description="Disordered" evidence="1">
    <location>
        <begin position="24"/>
        <end position="87"/>
    </location>
</feature>
<feature type="signal peptide" evidence="2">
    <location>
        <begin position="1"/>
        <end position="26"/>
    </location>
</feature>
<dbReference type="EMBL" id="BAAAHE010000037">
    <property type="protein sequence ID" value="GAA0630196.1"/>
    <property type="molecule type" value="Genomic_DNA"/>
</dbReference>
<feature type="compositionally biased region" description="Low complexity" evidence="1">
    <location>
        <begin position="31"/>
        <end position="40"/>
    </location>
</feature>
<accession>A0ABN1H6B3</accession>
<dbReference type="Proteomes" id="UP001500957">
    <property type="component" value="Unassembled WGS sequence"/>
</dbReference>
<organism evidence="4 5">
    <name type="scientific">Sporichthya brevicatena</name>
    <dbReference type="NCBI Taxonomy" id="171442"/>
    <lineage>
        <taxon>Bacteria</taxon>
        <taxon>Bacillati</taxon>
        <taxon>Actinomycetota</taxon>
        <taxon>Actinomycetes</taxon>
        <taxon>Sporichthyales</taxon>
        <taxon>Sporichthyaceae</taxon>
        <taxon>Sporichthya</taxon>
    </lineage>
</organism>
<keyword evidence="5" id="KW-1185">Reference proteome</keyword>
<comment type="caution">
    <text evidence="4">The sequence shown here is derived from an EMBL/GenBank/DDBJ whole genome shotgun (WGS) entry which is preliminary data.</text>
</comment>
<keyword evidence="2" id="KW-0732">Signal</keyword>
<dbReference type="InterPro" id="IPR039561">
    <property type="entry name" value="Peptidase_M15C"/>
</dbReference>
<protein>
    <recommendedName>
        <fullName evidence="3">Peptidase M15C domain-containing protein</fullName>
    </recommendedName>
</protein>
<proteinExistence type="predicted"/>
<evidence type="ECO:0000313" key="5">
    <source>
        <dbReference type="Proteomes" id="UP001500957"/>
    </source>
</evidence>
<dbReference type="InterPro" id="IPR009045">
    <property type="entry name" value="Zn_M74/Hedgehog-like"/>
</dbReference>
<dbReference type="SUPFAM" id="SSF55166">
    <property type="entry name" value="Hedgehog/DD-peptidase"/>
    <property type="match status" value="1"/>
</dbReference>